<evidence type="ECO:0000313" key="1">
    <source>
        <dbReference type="EMBL" id="QKD45735.1"/>
    </source>
</evidence>
<evidence type="ECO:0000313" key="2">
    <source>
        <dbReference type="Proteomes" id="UP000500755"/>
    </source>
</evidence>
<reference evidence="1 2" key="1">
    <citation type="submission" date="2020-05" db="EMBL/GenBank/DDBJ databases">
        <title>Complete genome sequence of Alicycliphilus denitrificans DP3.</title>
        <authorList>
            <person name="Chen X."/>
        </authorList>
    </citation>
    <scope>NUCLEOTIDE SEQUENCE [LARGE SCALE GENOMIC DNA]</scope>
    <source>
        <strain evidence="1 2">DP3</strain>
    </source>
</reference>
<protein>
    <submittedName>
        <fullName evidence="1">Uncharacterized protein</fullName>
    </submittedName>
</protein>
<organism evidence="1 2">
    <name type="scientific">Alicycliphilus denitrificans</name>
    <dbReference type="NCBI Taxonomy" id="179636"/>
    <lineage>
        <taxon>Bacteria</taxon>
        <taxon>Pseudomonadati</taxon>
        <taxon>Pseudomonadota</taxon>
        <taxon>Betaproteobacteria</taxon>
        <taxon>Burkholderiales</taxon>
        <taxon>Comamonadaceae</taxon>
        <taxon>Alicycliphilus</taxon>
    </lineage>
</organism>
<accession>A0A858ZXR1</accession>
<dbReference type="EMBL" id="CP051298">
    <property type="protein sequence ID" value="QKD45735.1"/>
    <property type="molecule type" value="Genomic_DNA"/>
</dbReference>
<dbReference type="RefSeq" id="WP_168728097.1">
    <property type="nucleotide sequence ID" value="NZ_CP051298.1"/>
</dbReference>
<proteinExistence type="predicted"/>
<sequence>MTNLICPDLEPVVRLRSAIPESCQAMLDQLLGMVPQPPDQPSCATAIATLTKCLVDYAETIANTRPFFMEWAGAAQCIHDRASAYTQHIQGTTPSAPLTGRLSEFPALALLLTLKDEHLPLQVALGAEIARCLLEQTQLKQDYCVALRRDTVKYGRPQPGEVRTPEDLAELGFGRGWLVRFQKIDAQVRRRVELDELGPRRPQHARPHHVLDLLARLRWRLDYPNPKHRQAAIDDSHLPVAHYLRVATLLRTRVEARDGAAVIQSLGLLVNLPPRLLLSLPLVTGSRPLNMLGISVQTGCLQLNLRALFPNRARPPDATANLFHFSGDAVVVPLPVFLVQEIQRRSQAYPQAVLLGDLMDWVQVNPRDSLIPGESCKLHASLARASKSTGAISLALGNDRLVSACVATDFSLIGSARMYYARLTGREIHTGCTRLFAGIGWGVPVMDAVHLPSLGSRATLHPDGAKHLFSALAEAVTASRPGRNAHSGRLLEHHTHFTRYCVALICFCAGLREIQCYRLLAEELLHGQDQIVVHDKQGGDALMAQPALLNAQAREQIRLYAAHARALVRRLQRLNDRQGLVLAQRLRIALEDAGSLFLTLRSSGTVLAAGAHFTWREVPESIRVPPNVGRHFWQNVLRERGLSSRDIDSFMRHRVVGLERNTNSQVGIPRQTLDRIEATQLAVMREIGIQTLAGLCRE</sequence>
<gene>
    <name evidence="1" type="ORF">HF896_19875</name>
</gene>
<dbReference type="AlphaFoldDB" id="A0A858ZXR1"/>
<name>A0A858ZXR1_9BURK</name>
<dbReference type="Proteomes" id="UP000500755">
    <property type="component" value="Chromosome"/>
</dbReference>